<proteinExistence type="predicted"/>
<name>A0A4Q2DQW0_9AGAR</name>
<evidence type="ECO:0000313" key="3">
    <source>
        <dbReference type="Proteomes" id="UP000290288"/>
    </source>
</evidence>
<feature type="region of interest" description="Disordered" evidence="1">
    <location>
        <begin position="84"/>
        <end position="120"/>
    </location>
</feature>
<evidence type="ECO:0000313" key="2">
    <source>
        <dbReference type="EMBL" id="RXW22559.1"/>
    </source>
</evidence>
<dbReference type="CDD" id="cd14232">
    <property type="entry name" value="GAT_LSB5"/>
    <property type="match status" value="1"/>
</dbReference>
<protein>
    <recommendedName>
        <fullName evidence="4">VHS domain-containing protein</fullName>
    </recommendedName>
</protein>
<gene>
    <name evidence="2" type="ORF">EST38_g3297</name>
</gene>
<dbReference type="InterPro" id="IPR044103">
    <property type="entry name" value="GAT_LSB5"/>
</dbReference>
<dbReference type="InterPro" id="IPR008942">
    <property type="entry name" value="ENTH_VHS"/>
</dbReference>
<dbReference type="STRING" id="2316362.A0A4Q2DQW0"/>
<evidence type="ECO:0000256" key="1">
    <source>
        <dbReference type="SAM" id="MobiDB-lite"/>
    </source>
</evidence>
<feature type="region of interest" description="Disordered" evidence="1">
    <location>
        <begin position="237"/>
        <end position="377"/>
    </location>
</feature>
<dbReference type="SUPFAM" id="SSF48464">
    <property type="entry name" value="ENTH/VHS domain"/>
    <property type="match status" value="1"/>
</dbReference>
<dbReference type="SUPFAM" id="SSF89009">
    <property type="entry name" value="GAT-like domain"/>
    <property type="match status" value="1"/>
</dbReference>
<keyword evidence="3" id="KW-1185">Reference proteome</keyword>
<dbReference type="AlphaFoldDB" id="A0A4Q2DQW0"/>
<sequence length="377" mass="42876">MRLEAAFSDGHLTDALKLIGFEATVDKRVKKKLLLVLSSWKEQYADDPSMALIAGLYKQCRISERKEKERYNLMGLTHEMDKKTTTKMQEKEEKRLAKEKARLEEEERRKNKNKPKRVPFNFERDKPKIVESISEASQASSNLINAIRLVNMEKETLQENERVQDCLTVAKQVRKTLVRYIQLVENEELIGTLIETNERIMNALEMYDQLTVTNQENPDSTEGLTDRMASATIGGEVSKLQEKQKAAVQNSRDGNPEDDDDSSPERAPIHIHPDLEDLDFGALGASSSKLPPPMRPKRVEDDEEEDEQDRRGSLSDFSDYESSDEETHRARAGTSKRRDYVTVSDDEEISGFAKASTTTVNDPFADPFADSSAVKRN</sequence>
<organism evidence="2 3">
    <name type="scientific">Candolleomyces aberdarensis</name>
    <dbReference type="NCBI Taxonomy" id="2316362"/>
    <lineage>
        <taxon>Eukaryota</taxon>
        <taxon>Fungi</taxon>
        <taxon>Dikarya</taxon>
        <taxon>Basidiomycota</taxon>
        <taxon>Agaricomycotina</taxon>
        <taxon>Agaricomycetes</taxon>
        <taxon>Agaricomycetidae</taxon>
        <taxon>Agaricales</taxon>
        <taxon>Agaricineae</taxon>
        <taxon>Psathyrellaceae</taxon>
        <taxon>Candolleomyces</taxon>
    </lineage>
</organism>
<comment type="caution">
    <text evidence="2">The sequence shown here is derived from an EMBL/GenBank/DDBJ whole genome shotgun (WGS) entry which is preliminary data.</text>
</comment>
<feature type="compositionally biased region" description="Basic and acidic residues" evidence="1">
    <location>
        <begin position="84"/>
        <end position="109"/>
    </location>
</feature>
<evidence type="ECO:0008006" key="4">
    <source>
        <dbReference type="Google" id="ProtNLM"/>
    </source>
</evidence>
<dbReference type="PANTHER" id="PTHR47789">
    <property type="entry name" value="LAS SEVENTEEN-BINDING PROTEIN 5"/>
    <property type="match status" value="1"/>
</dbReference>
<dbReference type="EMBL" id="SDEE01000067">
    <property type="protein sequence ID" value="RXW22559.1"/>
    <property type="molecule type" value="Genomic_DNA"/>
</dbReference>
<dbReference type="InterPro" id="IPR038425">
    <property type="entry name" value="GAT_sf"/>
</dbReference>
<accession>A0A4Q2DQW0</accession>
<dbReference type="Gene3D" id="1.20.58.160">
    <property type="match status" value="1"/>
</dbReference>
<dbReference type="GO" id="GO:0051666">
    <property type="term" value="P:actin cortical patch localization"/>
    <property type="evidence" value="ECO:0007669"/>
    <property type="project" value="TreeGrafter"/>
</dbReference>
<reference evidence="2 3" key="1">
    <citation type="submission" date="2019-01" db="EMBL/GenBank/DDBJ databases">
        <title>Draft genome sequence of Psathyrella aberdarensis IHI B618.</title>
        <authorList>
            <person name="Buettner E."/>
            <person name="Kellner H."/>
        </authorList>
    </citation>
    <scope>NUCLEOTIDE SEQUENCE [LARGE SCALE GENOMIC DNA]</scope>
    <source>
        <strain evidence="2 3">IHI B618</strain>
    </source>
</reference>
<dbReference type="OrthoDB" id="10068368at2759"/>
<dbReference type="GO" id="GO:0007015">
    <property type="term" value="P:actin filament organization"/>
    <property type="evidence" value="ECO:0007669"/>
    <property type="project" value="InterPro"/>
</dbReference>
<dbReference type="Proteomes" id="UP000290288">
    <property type="component" value="Unassembled WGS sequence"/>
</dbReference>
<dbReference type="PANTHER" id="PTHR47789:SF1">
    <property type="entry name" value="LAS SEVENTEEN-BINDING PROTEIN 5"/>
    <property type="match status" value="1"/>
</dbReference>
<dbReference type="GO" id="GO:0006897">
    <property type="term" value="P:endocytosis"/>
    <property type="evidence" value="ECO:0007669"/>
    <property type="project" value="InterPro"/>
</dbReference>
<feature type="compositionally biased region" description="Basic and acidic residues" evidence="1">
    <location>
        <begin position="263"/>
        <end position="275"/>
    </location>
</feature>
<dbReference type="GO" id="GO:0030479">
    <property type="term" value="C:actin cortical patch"/>
    <property type="evidence" value="ECO:0007669"/>
    <property type="project" value="TreeGrafter"/>
</dbReference>
<dbReference type="InterPro" id="IPR045007">
    <property type="entry name" value="LSB5"/>
</dbReference>